<feature type="region of interest" description="Disordered" evidence="12">
    <location>
        <begin position="501"/>
        <end position="611"/>
    </location>
</feature>
<evidence type="ECO:0000256" key="12">
    <source>
        <dbReference type="SAM" id="MobiDB-lite"/>
    </source>
</evidence>
<feature type="compositionally biased region" description="Polar residues" evidence="12">
    <location>
        <begin position="657"/>
        <end position="668"/>
    </location>
</feature>
<sequence length="1760" mass="188261">MSGPEPPQTTALQSVEGISNSSKLPPALQPQLGPDAALVHSQPAPFAQQSHAGPNNSQTRNPPAGFSQLPQQAADTAQLRGPLAAFAQQSQQGADAARLQDQFASLGQMPQQGSDVAHMQAHPAVLGQLTQHSAELPPMRTQSAATAQQQQQQPAADSAQMRSQPAGFSGASAPGIQNFANVLLASPARRPSTNTPSRRPPSAGAPRKHCNCKNSRCLKLYCECFASGRYCDGCNCVNCCNNRENESVRQSAVEAILERNPNAFRPKIQEEAHHVQVPTPRHNKGCNCKKSGCLKKYCECFQAGIFCSDNCKCIDCKNFEGSDARDAVMSTQPHDAKTGPMSPAPSKRLRLGQPDGSDALLASSKPSMLGGASPLMSPAGQAALASGRLPPLPTAPQGSALREIITSMVARGGVEEMCSLLLLVAQEEAERIHRDAHADTSEASGGNAEEQQDTLDDKVYAAQEAAILTEYHLVLQKILSRTQDRARDMAVEQQRALAQQQLLQQRQASSGAMSSLGPHRRLAGSPQGSAGHPQEPGLGERSSSGTLMQRASSGAAGTPAEPGLHRLAASSHPGQPPPSPGPTIADGETGKPPGIAPPGNLSSSTAMPGRLPAATEPLEHQVGGMYIPQGSLLQLQQQQQQRQSQALQDPLRRGNLNPYQVNPPTANPSLGHPALGLPVRGHPPLHSNNGLQPAFPQHAPQLGLGSGSTRPMPLSSLPHRTAQISHHQLQQQHQLQQLGSLVTPLLSAAGGDSKDLLGPMLDGLLSAGYPTHSLQPPAGSIAQPLGPTAAHTHRGVTPQLPPTLGGLSSLAGLQSRPMTSQQLSAAGVPSWQQLNLGQGIGSVKPLGDVLHWTSGPPREPAGSPPLASSDPNNSLTPSELLGLAELVSGAEPFSAEGENWVRDSRKHASCTLLGAWSMADPIKEAQGLLLAELKKSQADRDEERIQELKEFLKVTQASGAASSSAGKYGPLLKAPAWVPRWIQSLMNVVMPMVLISPHVHMQQKQAQLEKQQEQLQQEIGQLQRACKRSRTGGWDHMLQNIPTADVEAGVLWDKEVLVQEVVAVEDMLSEQRPVLANLRWLQLLLDRDPSLQEALKKMCKIRLSRARGDRDLDILYLPVAVAILQYAAYGQADVCFQVPGESSCEDICGFIRQGEDLKRQVPVELKGAFNWVRHAQSNGLQENKAGLGKVYKSTKVHCLGVCSSSRAVTTGLYMARCQSVWILKMEWLQDGAAWALQKCSVAPQFPVKGMQPTEYIADYVGDAVHRVAAMATINLQDFMLAANGIVSGAGPDLQFIALEPFADRVISHRDIQESTRLLELVHQAFTAVEALHESMVLHCEIKPDNILLSCTGMILLNDNDIVCSTSVPWRLPVGSDRPLAFRSAQPNFKAPQVPNKASAVRRSHAHTATVCAAATGVADVVKPSELAQSSPKPASQLSTVIITGATSGLGLAATKALVKTGQWHVVMAVRDFSKAELVAKRGGFPKDSYSIMHCDLASLRSVRQFVENFRTSGRPLDALVCNAAVYLPTDKEPTYTADGLELSMVANHLGHFLAANLLLQDLKERNSKRAGQNGSAGPAPRLIIVGSITGNSNTVAGNVPPKADLGQLQGLEAATAGGSESPMIDGGTWDGAKAYKDSKVCNMLTMGEMHRRFHEDTGVVFSSLYPGCIAETGLFRNHYKLFRTLFPPFQKYITKGYVSEEEAGKRLAQVVSDPALDKSGSYWSWSADSKSFENNLSDEASNRSKAEKLWKLSEQLCGLP</sequence>
<feature type="region of interest" description="Disordered" evidence="12">
    <location>
        <begin position="327"/>
        <end position="374"/>
    </location>
</feature>
<feature type="compositionally biased region" description="Low complexity" evidence="12">
    <location>
        <begin position="187"/>
        <end position="205"/>
    </location>
</feature>
<dbReference type="Gene3D" id="1.10.510.10">
    <property type="entry name" value="Transferase(Phosphotransferase) domain 1"/>
    <property type="match status" value="1"/>
</dbReference>
<evidence type="ECO:0000256" key="4">
    <source>
        <dbReference type="ARBA" id="ARBA00007267"/>
    </source>
</evidence>
<gene>
    <name evidence="14" type="ORF">WJX74_002432</name>
</gene>
<evidence type="ECO:0000256" key="2">
    <source>
        <dbReference type="ARBA" id="ARBA00005173"/>
    </source>
</evidence>
<evidence type="ECO:0000256" key="8">
    <source>
        <dbReference type="ARBA" id="ARBA00023171"/>
    </source>
</evidence>
<feature type="region of interest" description="Disordered" evidence="12">
    <location>
        <begin position="634"/>
        <end position="678"/>
    </location>
</feature>
<feature type="compositionally biased region" description="Polar residues" evidence="12">
    <location>
        <begin position="8"/>
        <end position="23"/>
    </location>
</feature>
<feature type="region of interest" description="Disordered" evidence="12">
    <location>
        <begin position="850"/>
        <end position="877"/>
    </location>
</feature>
<accession>A0AAW1RV97</accession>
<dbReference type="GO" id="GO:0009507">
    <property type="term" value="C:chloroplast"/>
    <property type="evidence" value="ECO:0007669"/>
    <property type="project" value="UniProtKB-SubCell"/>
</dbReference>
<dbReference type="Gene3D" id="3.40.50.720">
    <property type="entry name" value="NAD(P)-binding Rossmann-like Domain"/>
    <property type="match status" value="1"/>
</dbReference>
<dbReference type="InterPro" id="IPR005172">
    <property type="entry name" value="CRC"/>
</dbReference>
<organism evidence="14 15">
    <name type="scientific">Apatococcus lobatus</name>
    <dbReference type="NCBI Taxonomy" id="904363"/>
    <lineage>
        <taxon>Eukaryota</taxon>
        <taxon>Viridiplantae</taxon>
        <taxon>Chlorophyta</taxon>
        <taxon>core chlorophytes</taxon>
        <taxon>Trebouxiophyceae</taxon>
        <taxon>Chlorellales</taxon>
        <taxon>Chlorellaceae</taxon>
        <taxon>Apatococcus</taxon>
    </lineage>
</organism>
<dbReference type="PANTHER" id="PTHR44419:SF19">
    <property type="entry name" value="PROTOCHLOROPHYLLIDE REDUCTASE A, CHLOROPLASTIC"/>
    <property type="match status" value="1"/>
</dbReference>
<feature type="region of interest" description="Disordered" evidence="12">
    <location>
        <begin position="139"/>
        <end position="172"/>
    </location>
</feature>
<keyword evidence="6 10" id="KW-0521">NADP</keyword>
<evidence type="ECO:0000256" key="7">
    <source>
        <dbReference type="ARBA" id="ARBA00023002"/>
    </source>
</evidence>
<evidence type="ECO:0000259" key="13">
    <source>
        <dbReference type="PROSITE" id="PS51634"/>
    </source>
</evidence>
<evidence type="ECO:0000256" key="3">
    <source>
        <dbReference type="ARBA" id="ARBA00005821"/>
    </source>
</evidence>
<feature type="compositionally biased region" description="Low complexity" evidence="12">
    <location>
        <begin position="141"/>
        <end position="160"/>
    </location>
</feature>
<evidence type="ECO:0000256" key="1">
    <source>
        <dbReference type="ARBA" id="ARBA00004123"/>
    </source>
</evidence>
<comment type="subcellular location">
    <subcellularLocation>
        <location evidence="1">Nucleus</location>
    </subcellularLocation>
    <subcellularLocation>
        <location evidence="10">Plastid</location>
        <location evidence="10">Chloroplast</location>
    </subcellularLocation>
</comment>
<dbReference type="InterPro" id="IPR033467">
    <property type="entry name" value="Tesmin/TSO1-like_CXC"/>
</dbReference>
<protein>
    <recommendedName>
        <fullName evidence="10">NADPH-protochlorophyllide oxidoreductase</fullName>
        <ecNumber evidence="10">1.3.1.33</ecNumber>
    </recommendedName>
</protein>
<feature type="coiled-coil region" evidence="11">
    <location>
        <begin position="998"/>
        <end position="1028"/>
    </location>
</feature>
<keyword evidence="15" id="KW-1185">Reference proteome</keyword>
<dbReference type="PANTHER" id="PTHR44419">
    <property type="entry name" value="PROTOCHLOROPHYLLIDE REDUCTASE C, CHLOROPLASTIC"/>
    <property type="match status" value="1"/>
</dbReference>
<evidence type="ECO:0000313" key="14">
    <source>
        <dbReference type="EMBL" id="KAK9837661.1"/>
    </source>
</evidence>
<feature type="region of interest" description="Disordered" evidence="12">
    <location>
        <begin position="433"/>
        <end position="454"/>
    </location>
</feature>
<dbReference type="Proteomes" id="UP001438707">
    <property type="component" value="Unassembled WGS sequence"/>
</dbReference>
<keyword evidence="10" id="KW-0150">Chloroplast</keyword>
<dbReference type="InterPro" id="IPR011009">
    <property type="entry name" value="Kinase-like_dom_sf"/>
</dbReference>
<comment type="similarity">
    <text evidence="3 10">Belongs to the short-chain dehydrogenases/reductases (SDR) family. POR subfamily.</text>
</comment>
<keyword evidence="9" id="KW-0539">Nucleus</keyword>
<comment type="catalytic activity">
    <reaction evidence="10">
        <text>chlorophyllide a + NADP(+) = protochlorophyllide a + NADPH + H(+)</text>
        <dbReference type="Rhea" id="RHEA:11132"/>
        <dbReference type="ChEBI" id="CHEBI:15378"/>
        <dbReference type="ChEBI" id="CHEBI:57783"/>
        <dbReference type="ChEBI" id="CHEBI:58349"/>
        <dbReference type="ChEBI" id="CHEBI:83348"/>
        <dbReference type="ChEBI" id="CHEBI:83350"/>
        <dbReference type="EC" id="1.3.1.33"/>
    </reaction>
</comment>
<dbReference type="PROSITE" id="PS51634">
    <property type="entry name" value="CRC"/>
    <property type="match status" value="1"/>
</dbReference>
<dbReference type="GO" id="GO:0015995">
    <property type="term" value="P:chlorophyll biosynthetic process"/>
    <property type="evidence" value="ECO:0007669"/>
    <property type="project" value="UniProtKB-KW"/>
</dbReference>
<evidence type="ECO:0000256" key="11">
    <source>
        <dbReference type="SAM" id="Coils"/>
    </source>
</evidence>
<keyword evidence="10" id="KW-0809">Transit peptide</keyword>
<dbReference type="EMBL" id="JALJOS010000006">
    <property type="protein sequence ID" value="KAK9837661.1"/>
    <property type="molecule type" value="Genomic_DNA"/>
</dbReference>
<dbReference type="GO" id="GO:0016630">
    <property type="term" value="F:protochlorophyllide reductase activity"/>
    <property type="evidence" value="ECO:0007669"/>
    <property type="project" value="UniProtKB-EC"/>
</dbReference>
<reference evidence="14 15" key="1">
    <citation type="journal article" date="2024" name="Nat. Commun.">
        <title>Phylogenomics reveals the evolutionary origins of lichenization in chlorophyte algae.</title>
        <authorList>
            <person name="Puginier C."/>
            <person name="Libourel C."/>
            <person name="Otte J."/>
            <person name="Skaloud P."/>
            <person name="Haon M."/>
            <person name="Grisel S."/>
            <person name="Petersen M."/>
            <person name="Berrin J.G."/>
            <person name="Delaux P.M."/>
            <person name="Dal Grande F."/>
            <person name="Keller J."/>
        </authorList>
    </citation>
    <scope>NUCLEOTIDE SEQUENCE [LARGE SCALE GENOMIC DNA]</scope>
    <source>
        <strain evidence="14 15">SAG 2145</strain>
    </source>
</reference>
<dbReference type="NCBIfam" id="TIGR01289">
    <property type="entry name" value="LPOR"/>
    <property type="match status" value="1"/>
</dbReference>
<dbReference type="InterPro" id="IPR036291">
    <property type="entry name" value="NAD(P)-bd_dom_sf"/>
</dbReference>
<keyword evidence="7 10" id="KW-0560">Oxidoreductase</keyword>
<proteinExistence type="inferred from homology"/>
<dbReference type="GO" id="GO:0015979">
    <property type="term" value="P:photosynthesis"/>
    <property type="evidence" value="ECO:0007669"/>
    <property type="project" value="UniProtKB-KW"/>
</dbReference>
<evidence type="ECO:0000256" key="6">
    <source>
        <dbReference type="ARBA" id="ARBA00022857"/>
    </source>
</evidence>
<dbReference type="EC" id="1.3.1.33" evidence="10"/>
<keyword evidence="11" id="KW-0175">Coiled coil</keyword>
<feature type="compositionally biased region" description="Polar residues" evidence="12">
    <location>
        <begin position="541"/>
        <end position="552"/>
    </location>
</feature>
<comment type="similarity">
    <text evidence="4">Belongs to the lin-54 family.</text>
</comment>
<dbReference type="CDD" id="cd09810">
    <property type="entry name" value="LPOR_like_SDR_c_like"/>
    <property type="match status" value="1"/>
</dbReference>
<feature type="compositionally biased region" description="Low complexity" evidence="12">
    <location>
        <begin position="634"/>
        <end position="648"/>
    </location>
</feature>
<evidence type="ECO:0000256" key="10">
    <source>
        <dbReference type="RuleBase" id="RU365001"/>
    </source>
</evidence>
<feature type="compositionally biased region" description="Polar residues" evidence="12">
    <location>
        <begin position="47"/>
        <end position="61"/>
    </location>
</feature>
<evidence type="ECO:0000256" key="5">
    <source>
        <dbReference type="ARBA" id="ARBA00022531"/>
    </source>
</evidence>
<dbReference type="SUPFAM" id="SSF51735">
    <property type="entry name" value="NAD(P)-binding Rossmann-fold domains"/>
    <property type="match status" value="1"/>
</dbReference>
<dbReference type="SMART" id="SM01114">
    <property type="entry name" value="CXC"/>
    <property type="match status" value="2"/>
</dbReference>
<comment type="function">
    <text evidence="10">Phototransformation of protochlorophyllide (Pchlide) to chlorophyllide (Chlide).</text>
</comment>
<dbReference type="InterPro" id="IPR002347">
    <property type="entry name" value="SDR_fam"/>
</dbReference>
<keyword evidence="5 10" id="KW-0602">Photosynthesis</keyword>
<dbReference type="SUPFAM" id="SSF56112">
    <property type="entry name" value="Protein kinase-like (PK-like)"/>
    <property type="match status" value="1"/>
</dbReference>
<keyword evidence="8 10" id="KW-0149">Chlorophyll biosynthesis</keyword>
<dbReference type="InterPro" id="IPR005979">
    <property type="entry name" value="Prochl_reduct"/>
</dbReference>
<feature type="region of interest" description="Disordered" evidence="12">
    <location>
        <begin position="1"/>
        <end position="94"/>
    </location>
</feature>
<dbReference type="Pfam" id="PF00106">
    <property type="entry name" value="adh_short"/>
    <property type="match status" value="1"/>
</dbReference>
<dbReference type="Pfam" id="PF03638">
    <property type="entry name" value="TCR"/>
    <property type="match status" value="2"/>
</dbReference>
<name>A0AAW1RV97_9CHLO</name>
<evidence type="ECO:0000313" key="15">
    <source>
        <dbReference type="Proteomes" id="UP001438707"/>
    </source>
</evidence>
<keyword evidence="10" id="KW-0934">Plastid</keyword>
<feature type="domain" description="CRC" evidence="13">
    <location>
        <begin position="206"/>
        <end position="321"/>
    </location>
</feature>
<comment type="caution">
    <text evidence="14">The sequence shown here is derived from an EMBL/GenBank/DDBJ whole genome shotgun (WGS) entry which is preliminary data.</text>
</comment>
<evidence type="ECO:0000256" key="9">
    <source>
        <dbReference type="ARBA" id="ARBA00023242"/>
    </source>
</evidence>
<dbReference type="GO" id="GO:0005634">
    <property type="term" value="C:nucleus"/>
    <property type="evidence" value="ECO:0007669"/>
    <property type="project" value="UniProtKB-SubCell"/>
</dbReference>
<feature type="region of interest" description="Disordered" evidence="12">
    <location>
        <begin position="187"/>
        <end position="209"/>
    </location>
</feature>
<comment type="pathway">
    <text evidence="2 10">Porphyrin-containing compound metabolism; chlorophyll biosynthesis.</text>
</comment>